<feature type="region of interest" description="Disordered" evidence="2">
    <location>
        <begin position="1"/>
        <end position="43"/>
    </location>
</feature>
<evidence type="ECO:0000256" key="1">
    <source>
        <dbReference type="ARBA" id="ARBA00010502"/>
    </source>
</evidence>
<evidence type="ECO:0000256" key="2">
    <source>
        <dbReference type="SAM" id="MobiDB-lite"/>
    </source>
</evidence>
<name>A0A1D2A784_AUXPR</name>
<accession>A0A1D2A784</accession>
<comment type="similarity">
    <text evidence="1">Belongs to the DRM1/ARP family.</text>
</comment>
<evidence type="ECO:0008006" key="4">
    <source>
        <dbReference type="Google" id="ProtNLM"/>
    </source>
</evidence>
<dbReference type="AlphaFoldDB" id="A0A1D2A784"/>
<evidence type="ECO:0000313" key="3">
    <source>
        <dbReference type="EMBL" id="JAT75086.1"/>
    </source>
</evidence>
<reference evidence="3" key="1">
    <citation type="submission" date="2015-08" db="EMBL/GenBank/DDBJ databases">
        <authorList>
            <person name="Babu N.S."/>
            <person name="Beckwith C.J."/>
            <person name="Beseler K.G."/>
            <person name="Brison A."/>
            <person name="Carone J.V."/>
            <person name="Caskin T.P."/>
            <person name="Diamond M."/>
            <person name="Durham M.E."/>
            <person name="Foxe J.M."/>
            <person name="Go M."/>
            <person name="Henderson B.A."/>
            <person name="Jones I.B."/>
            <person name="McGettigan J.A."/>
            <person name="Micheletti S.J."/>
            <person name="Nasrallah M.E."/>
            <person name="Ortiz D."/>
            <person name="Piller C.R."/>
            <person name="Privatt S.R."/>
            <person name="Schneider S.L."/>
            <person name="Sharp S."/>
            <person name="Smith T.C."/>
            <person name="Stanton J.D."/>
            <person name="Ullery H.E."/>
            <person name="Wilson R.J."/>
            <person name="Serrano M.G."/>
            <person name="Buck G."/>
            <person name="Lee V."/>
            <person name="Wang Y."/>
            <person name="Carvalho R."/>
            <person name="Voegtly L."/>
            <person name="Shi R."/>
            <person name="Duckworth R."/>
            <person name="Johnson A."/>
            <person name="Loviza R."/>
            <person name="Walstead R."/>
            <person name="Shah Z."/>
            <person name="Kiflezghi M."/>
            <person name="Wade K."/>
            <person name="Ball S.L."/>
            <person name="Bradley K.W."/>
            <person name="Asai D.J."/>
            <person name="Bowman C.A."/>
            <person name="Russell D.A."/>
            <person name="Pope W.H."/>
            <person name="Jacobs-Sera D."/>
            <person name="Hendrix R.W."/>
            <person name="Hatfull G.F."/>
        </authorList>
    </citation>
    <scope>NUCLEOTIDE SEQUENCE</scope>
</reference>
<dbReference type="Pfam" id="PF05564">
    <property type="entry name" value="Auxin_repressed"/>
    <property type="match status" value="1"/>
</dbReference>
<protein>
    <recommendedName>
        <fullName evidence="4">Stationary phase protein 4</fullName>
    </recommendedName>
</protein>
<feature type="region of interest" description="Disordered" evidence="2">
    <location>
        <begin position="74"/>
        <end position="94"/>
    </location>
</feature>
<gene>
    <name evidence="3" type="ORF">g.9769</name>
</gene>
<organism evidence="3">
    <name type="scientific">Auxenochlorella protothecoides</name>
    <name type="common">Green microalga</name>
    <name type="synonym">Chlorella protothecoides</name>
    <dbReference type="NCBI Taxonomy" id="3075"/>
    <lineage>
        <taxon>Eukaryota</taxon>
        <taxon>Viridiplantae</taxon>
        <taxon>Chlorophyta</taxon>
        <taxon>core chlorophytes</taxon>
        <taxon>Trebouxiophyceae</taxon>
        <taxon>Chlorellales</taxon>
        <taxon>Chlorellaceae</taxon>
        <taxon>Auxenochlorella</taxon>
    </lineage>
</organism>
<sequence>MSILESLKRLSGRGDTKTDAGTPVSPTTATSPRTNTWQDVFNPGRNYNRKGSYFDNVGSGEGDKNGTIWEQHLQSKGSQEIPAPPPAAAPPGMSNEELRKMFSSERVDQVLKQNEGKSLDFNSFVKQLQGNPGDKK</sequence>
<proteinExistence type="inferred from homology"/>
<feature type="compositionally biased region" description="Basic and acidic residues" evidence="2">
    <location>
        <begin position="1"/>
        <end position="18"/>
    </location>
</feature>
<dbReference type="InterPro" id="IPR008406">
    <property type="entry name" value="DRM/ARP"/>
</dbReference>
<feature type="compositionally biased region" description="Polar residues" evidence="2">
    <location>
        <begin position="24"/>
        <end position="39"/>
    </location>
</feature>
<dbReference type="EMBL" id="GDKF01003536">
    <property type="protein sequence ID" value="JAT75086.1"/>
    <property type="molecule type" value="Transcribed_RNA"/>
</dbReference>